<accession>A0A914QWZ7</accession>
<name>A0A914QWZ7_9BILA</name>
<proteinExistence type="predicted"/>
<evidence type="ECO:0000313" key="2">
    <source>
        <dbReference type="WBParaSite" id="PDA_v2.g6400.t1"/>
    </source>
</evidence>
<evidence type="ECO:0000313" key="1">
    <source>
        <dbReference type="Proteomes" id="UP000887578"/>
    </source>
</evidence>
<sequence>MNDTIVGIDLGSYYARVAAVIDETVSVIKINDERKLECIFSDRNGKQSTGDRAMKTAPNNVIFGKDFLY</sequence>
<dbReference type="Gene3D" id="3.30.420.40">
    <property type="match status" value="1"/>
</dbReference>
<organism evidence="1 2">
    <name type="scientific">Panagrolaimus davidi</name>
    <dbReference type="NCBI Taxonomy" id="227884"/>
    <lineage>
        <taxon>Eukaryota</taxon>
        <taxon>Metazoa</taxon>
        <taxon>Ecdysozoa</taxon>
        <taxon>Nematoda</taxon>
        <taxon>Chromadorea</taxon>
        <taxon>Rhabditida</taxon>
        <taxon>Tylenchina</taxon>
        <taxon>Panagrolaimomorpha</taxon>
        <taxon>Panagrolaimoidea</taxon>
        <taxon>Panagrolaimidae</taxon>
        <taxon>Panagrolaimus</taxon>
    </lineage>
</organism>
<dbReference type="Proteomes" id="UP000887578">
    <property type="component" value="Unplaced"/>
</dbReference>
<reference evidence="2" key="1">
    <citation type="submission" date="2022-11" db="UniProtKB">
        <authorList>
            <consortium name="WormBaseParasite"/>
        </authorList>
    </citation>
    <scope>IDENTIFICATION</scope>
</reference>
<protein>
    <submittedName>
        <fullName evidence="2">Heat shock protein 70</fullName>
    </submittedName>
</protein>
<dbReference type="WBParaSite" id="PDA_v2.g6400.t1">
    <property type="protein sequence ID" value="PDA_v2.g6400.t1"/>
    <property type="gene ID" value="PDA_v2.g6400"/>
</dbReference>
<dbReference type="AlphaFoldDB" id="A0A914QWZ7"/>
<keyword evidence="1" id="KW-1185">Reference proteome</keyword>